<keyword evidence="15" id="KW-1185">Reference proteome</keyword>
<reference evidence="14 15" key="1">
    <citation type="submission" date="2019-09" db="EMBL/GenBank/DDBJ databases">
        <title>A chromosome-level genome assembly of the Chinese tupelo Nyssa sinensis.</title>
        <authorList>
            <person name="Yang X."/>
            <person name="Kang M."/>
            <person name="Yang Y."/>
            <person name="Xiong H."/>
            <person name="Wang M."/>
            <person name="Zhang Z."/>
            <person name="Wang Z."/>
            <person name="Wu H."/>
            <person name="Ma T."/>
            <person name="Liu J."/>
            <person name="Xi Z."/>
        </authorList>
    </citation>
    <scope>NUCLEOTIDE SEQUENCE [LARGE SCALE GENOMIC DNA]</scope>
    <source>
        <strain evidence="14">J267</strain>
        <tissue evidence="14">Leaf</tissue>
    </source>
</reference>
<dbReference type="Gene3D" id="3.30.460.10">
    <property type="entry name" value="Beta Polymerase, domain 2"/>
    <property type="match status" value="1"/>
</dbReference>
<dbReference type="GO" id="GO:0031123">
    <property type="term" value="P:RNA 3'-end processing"/>
    <property type="evidence" value="ECO:0007669"/>
    <property type="project" value="InterPro"/>
</dbReference>
<dbReference type="GO" id="GO:0005634">
    <property type="term" value="C:nucleus"/>
    <property type="evidence" value="ECO:0007669"/>
    <property type="project" value="UniProtKB-SubCell"/>
</dbReference>
<dbReference type="GO" id="GO:0005524">
    <property type="term" value="F:ATP binding"/>
    <property type="evidence" value="ECO:0007669"/>
    <property type="project" value="UniProtKB-KW"/>
</dbReference>
<dbReference type="PANTHER" id="PTHR10682:SF22">
    <property type="entry name" value="POLYNUCLEOTIDE ADENYLYLTRANSFERASE"/>
    <property type="match status" value="1"/>
</dbReference>
<dbReference type="SUPFAM" id="SSF81301">
    <property type="entry name" value="Nucleotidyltransferase"/>
    <property type="match status" value="1"/>
</dbReference>
<evidence type="ECO:0000256" key="4">
    <source>
        <dbReference type="ARBA" id="ARBA00010912"/>
    </source>
</evidence>
<evidence type="ECO:0000256" key="8">
    <source>
        <dbReference type="ARBA" id="ARBA00022723"/>
    </source>
</evidence>
<dbReference type="GO" id="GO:1990817">
    <property type="term" value="F:poly(A) RNA polymerase activity"/>
    <property type="evidence" value="ECO:0007669"/>
    <property type="project" value="UniProtKB-EC"/>
</dbReference>
<organism evidence="14 15">
    <name type="scientific">Nyssa sinensis</name>
    <dbReference type="NCBI Taxonomy" id="561372"/>
    <lineage>
        <taxon>Eukaryota</taxon>
        <taxon>Viridiplantae</taxon>
        <taxon>Streptophyta</taxon>
        <taxon>Embryophyta</taxon>
        <taxon>Tracheophyta</taxon>
        <taxon>Spermatophyta</taxon>
        <taxon>Magnoliopsida</taxon>
        <taxon>eudicotyledons</taxon>
        <taxon>Gunneridae</taxon>
        <taxon>Pentapetalae</taxon>
        <taxon>asterids</taxon>
        <taxon>Cornales</taxon>
        <taxon>Nyssaceae</taxon>
        <taxon>Nyssa</taxon>
    </lineage>
</organism>
<name>A0A5J5BAY5_9ASTE</name>
<gene>
    <name evidence="14" type="ORF">F0562_024736</name>
</gene>
<evidence type="ECO:0000313" key="15">
    <source>
        <dbReference type="Proteomes" id="UP000325577"/>
    </source>
</evidence>
<evidence type="ECO:0000256" key="7">
    <source>
        <dbReference type="ARBA" id="ARBA00022679"/>
    </source>
</evidence>
<keyword evidence="12" id="KW-0539">Nucleus</keyword>
<dbReference type="CDD" id="cd05402">
    <property type="entry name" value="NT_PAP_TUTase"/>
    <property type="match status" value="1"/>
</dbReference>
<dbReference type="FunFam" id="3.30.460.10:FF:000002">
    <property type="entry name" value="Poly(A) polymerase alpha, putative"/>
    <property type="match status" value="1"/>
</dbReference>
<dbReference type="OrthoDB" id="412748at2759"/>
<evidence type="ECO:0000256" key="12">
    <source>
        <dbReference type="ARBA" id="ARBA00023242"/>
    </source>
</evidence>
<keyword evidence="6" id="KW-0507">mRNA processing</keyword>
<accession>A0A5J5BAY5</accession>
<evidence type="ECO:0000256" key="9">
    <source>
        <dbReference type="ARBA" id="ARBA00022741"/>
    </source>
</evidence>
<comment type="subcellular location">
    <subcellularLocation>
        <location evidence="3">Nucleus</location>
    </subcellularLocation>
</comment>
<evidence type="ECO:0000256" key="2">
    <source>
        <dbReference type="ARBA" id="ARBA00001946"/>
    </source>
</evidence>
<dbReference type="AlphaFoldDB" id="A0A5J5BAY5"/>
<evidence type="ECO:0000256" key="1">
    <source>
        <dbReference type="ARBA" id="ARBA00001936"/>
    </source>
</evidence>
<keyword evidence="10" id="KW-0067">ATP-binding</keyword>
<sequence length="449" mass="51282">MGRKKNRGKEKRRNLEERRENISFVHSTSKLKETVSVTNNACCAIGELAVKGSFWAFIRVEMDAFKPISFVEPTEADIEINLELETCLINAGVYESKEEADKREEVLGRIKQIVKDRVKKLTHSRGYTDQMVEDANAVIFPFGFYRLGVLGPEVGIDTLCVGPSYVSREEDFFNILHDSLAVLEEVTELQQVPDAHIPVMKFKFDGISIDLVYASISLLVVPEHFRTTLRCLTFWAKRRGVYSNVIGFLGDVSWALLVAQVDVVAADVDDLHAWKGWAESRLRQLTLLIERDTNGKLQCHPHPQEYVDTSKQCFHCAFFMGLQRKQGERIQEGQQFDIRGTVDEFRFRLMFFQMVINELDHQGSRVSSRQKNYLVKMVKFAALDPVVNDDSRKKVQVVDAKQGSREIRQAIRPPRQDSVSPEIVEEVTSLVAHLNVSCQVSLEQKKVQK</sequence>
<dbReference type="GO" id="GO:0003723">
    <property type="term" value="F:RNA binding"/>
    <property type="evidence" value="ECO:0007669"/>
    <property type="project" value="InterPro"/>
</dbReference>
<evidence type="ECO:0000256" key="5">
    <source>
        <dbReference type="ARBA" id="ARBA00012388"/>
    </source>
</evidence>
<evidence type="ECO:0000259" key="13">
    <source>
        <dbReference type="Pfam" id="PF20750"/>
    </source>
</evidence>
<dbReference type="GO" id="GO:0046872">
    <property type="term" value="F:metal ion binding"/>
    <property type="evidence" value="ECO:0007669"/>
    <property type="project" value="UniProtKB-KW"/>
</dbReference>
<comment type="cofactor">
    <cofactor evidence="1">
        <name>Mn(2+)</name>
        <dbReference type="ChEBI" id="CHEBI:29035"/>
    </cofactor>
</comment>
<dbReference type="InterPro" id="IPR011068">
    <property type="entry name" value="NuclTrfase_I-like_C"/>
</dbReference>
<feature type="domain" description="Poly(A) polymerase nucleotidyltransferase" evidence="13">
    <location>
        <begin position="66"/>
        <end position="225"/>
    </location>
</feature>
<dbReference type="PANTHER" id="PTHR10682">
    <property type="entry name" value="POLY A POLYMERASE"/>
    <property type="match status" value="1"/>
</dbReference>
<dbReference type="SUPFAM" id="SSF55003">
    <property type="entry name" value="PAP/Archaeal CCA-adding enzyme, C-terminal domain"/>
    <property type="match status" value="1"/>
</dbReference>
<dbReference type="EC" id="2.7.7.19" evidence="5"/>
<protein>
    <recommendedName>
        <fullName evidence="5">polynucleotide adenylyltransferase</fullName>
        <ecNumber evidence="5">2.7.7.19</ecNumber>
    </recommendedName>
</protein>
<dbReference type="Proteomes" id="UP000325577">
    <property type="component" value="Linkage Group LG13"/>
</dbReference>
<comment type="similarity">
    <text evidence="4">Belongs to the poly(A) polymerase family.</text>
</comment>
<proteinExistence type="inferred from homology"/>
<keyword evidence="9" id="KW-0547">Nucleotide-binding</keyword>
<keyword evidence="7" id="KW-0808">Transferase</keyword>
<dbReference type="EMBL" id="CM018036">
    <property type="protein sequence ID" value="KAA8540345.1"/>
    <property type="molecule type" value="Genomic_DNA"/>
</dbReference>
<dbReference type="GO" id="GO:0006397">
    <property type="term" value="P:mRNA processing"/>
    <property type="evidence" value="ECO:0007669"/>
    <property type="project" value="UniProtKB-KW"/>
</dbReference>
<keyword evidence="8" id="KW-0479">Metal-binding</keyword>
<dbReference type="InterPro" id="IPR043519">
    <property type="entry name" value="NT_sf"/>
</dbReference>
<evidence type="ECO:0000256" key="3">
    <source>
        <dbReference type="ARBA" id="ARBA00004123"/>
    </source>
</evidence>
<evidence type="ECO:0000256" key="10">
    <source>
        <dbReference type="ARBA" id="ARBA00022840"/>
    </source>
</evidence>
<dbReference type="SUPFAM" id="SSF81631">
    <property type="entry name" value="PAP/OAS1 substrate-binding domain"/>
    <property type="match status" value="1"/>
</dbReference>
<keyword evidence="11" id="KW-0460">Magnesium</keyword>
<evidence type="ECO:0000313" key="14">
    <source>
        <dbReference type="EMBL" id="KAA8540345.1"/>
    </source>
</evidence>
<dbReference type="Pfam" id="PF20750">
    <property type="entry name" value="PAP_NTPase"/>
    <property type="match status" value="1"/>
</dbReference>
<evidence type="ECO:0000256" key="6">
    <source>
        <dbReference type="ARBA" id="ARBA00022664"/>
    </source>
</evidence>
<comment type="cofactor">
    <cofactor evidence="2">
        <name>Mg(2+)</name>
        <dbReference type="ChEBI" id="CHEBI:18420"/>
    </cofactor>
</comment>
<dbReference type="InterPro" id="IPR048840">
    <property type="entry name" value="PolA_pol_NTPase"/>
</dbReference>
<dbReference type="Gene3D" id="3.30.70.590">
    <property type="entry name" value="Poly(A) polymerase predicted RNA binding domain"/>
    <property type="match status" value="1"/>
</dbReference>
<evidence type="ECO:0000256" key="11">
    <source>
        <dbReference type="ARBA" id="ARBA00022842"/>
    </source>
</evidence>